<accession>A0AAF0CLJ5</accession>
<keyword evidence="2" id="KW-1185">Reference proteome</keyword>
<gene>
    <name evidence="1" type="primary">75</name>
    <name evidence="1" type="ORF">SEA_CARON_75</name>
</gene>
<sequence length="73" mass="7630">MNTDAATNLLTAIATKGIELAVKLGKLDPATATEEQINAAGTAAVFAAMELEPTVKEAMLHLTAERFHAHVNA</sequence>
<evidence type="ECO:0000313" key="1">
    <source>
        <dbReference type="EMBL" id="WDS52101.1"/>
    </source>
</evidence>
<reference evidence="2" key="1">
    <citation type="submission" date="2023-01" db="EMBL/GenBank/DDBJ databases">
        <authorList>
            <person name="Bendele M."/>
            <person name="Baldwin A.R."/>
            <person name="Chauncey H.A."/>
            <person name="Connelly K.A."/>
            <person name="Daniel I."/>
            <person name="Fitzgerald E.B."/>
            <person name="McKinney B.E."/>
            <person name="Murray D.M."/>
            <person name="Parshall S."/>
            <person name="Stokes L.T."/>
            <person name="Tanaka K.N."/>
            <person name="Vinson E.C."/>
            <person name="Klevikis C."/>
            <person name="Temple L."/>
            <person name="Utz L."/>
            <person name="Rinehart C.A."/>
            <person name="Garlena R.A."/>
            <person name="Russell D.A."/>
            <person name="Jacobs-Sera D."/>
            <person name="Hatfull G.F."/>
        </authorList>
    </citation>
    <scope>NUCLEOTIDE SEQUENCE [LARGE SCALE GENOMIC DNA]</scope>
</reference>
<organism evidence="1 2">
    <name type="scientific">Microbacterium phage Caron</name>
    <dbReference type="NCBI Taxonomy" id="3028494"/>
    <lineage>
        <taxon>Viruses</taxon>
        <taxon>Duplodnaviria</taxon>
        <taxon>Heunggongvirae</taxon>
        <taxon>Uroviricota</taxon>
        <taxon>Caudoviricetes</taxon>
        <taxon>Casidaviridae</taxon>
        <taxon>Barnstormervirus</taxon>
        <taxon>Barnstormervirus caron</taxon>
    </lineage>
</organism>
<name>A0AAF0CLJ5_9CAUD</name>
<dbReference type="Proteomes" id="UP001219759">
    <property type="component" value="Segment"/>
</dbReference>
<protein>
    <submittedName>
        <fullName evidence="1">Uncharacterized protein</fullName>
    </submittedName>
</protein>
<evidence type="ECO:0000313" key="2">
    <source>
        <dbReference type="Proteomes" id="UP001219759"/>
    </source>
</evidence>
<proteinExistence type="predicted"/>
<dbReference type="EMBL" id="OQ190481">
    <property type="protein sequence ID" value="WDS52101.1"/>
    <property type="molecule type" value="Genomic_DNA"/>
</dbReference>